<dbReference type="GO" id="GO:0051310">
    <property type="term" value="P:metaphase chromosome alignment"/>
    <property type="evidence" value="ECO:0007669"/>
    <property type="project" value="TreeGrafter"/>
</dbReference>
<name>A0A091GLY4_CUCCA</name>
<gene>
    <name evidence="2" type="ORF">N303_07621</name>
</gene>
<evidence type="ECO:0000313" key="3">
    <source>
        <dbReference type="Proteomes" id="UP000053760"/>
    </source>
</evidence>
<feature type="compositionally biased region" description="Basic and acidic residues" evidence="1">
    <location>
        <begin position="147"/>
        <end position="156"/>
    </location>
</feature>
<dbReference type="GO" id="GO:0005634">
    <property type="term" value="C:nucleus"/>
    <property type="evidence" value="ECO:0007669"/>
    <property type="project" value="TreeGrafter"/>
</dbReference>
<protein>
    <submittedName>
        <fullName evidence="2">Centromere protein F</fullName>
    </submittedName>
</protein>
<reference evidence="2 3" key="1">
    <citation type="submission" date="2014-04" db="EMBL/GenBank/DDBJ databases">
        <title>Genome evolution of avian class.</title>
        <authorList>
            <person name="Zhang G."/>
            <person name="Li C."/>
        </authorList>
    </citation>
    <scope>NUCLEOTIDE SEQUENCE [LARGE SCALE GENOMIC DNA]</scope>
    <source>
        <strain evidence="2">BGI_N303</strain>
    </source>
</reference>
<dbReference type="GO" id="GO:0000922">
    <property type="term" value="C:spindle pole"/>
    <property type="evidence" value="ECO:0007669"/>
    <property type="project" value="TreeGrafter"/>
</dbReference>
<sequence>MLQKQLAERDELLKKDHKKEGPDEKAITEEMKLKLKEPQECAELKTREADEHLEKYRPLLIKYYKLEEENEMLKTQVNWLSAELKQSTSDSVSASLQNSPKPLTMNNESVKEIWSDEDTTRPSTERQRYEDNRKDNGEPRSPVPETSPKEKRKDDICQNQLGQEDTYYDLDGLPEVVKKGI</sequence>
<dbReference type="InterPro" id="IPR043513">
    <property type="entry name" value="Cenp-F"/>
</dbReference>
<feature type="non-terminal residue" evidence="2">
    <location>
        <position position="181"/>
    </location>
</feature>
<feature type="region of interest" description="Disordered" evidence="1">
    <location>
        <begin position="84"/>
        <end position="166"/>
    </location>
</feature>
<dbReference type="AlphaFoldDB" id="A0A091GLY4"/>
<dbReference type="GO" id="GO:0070840">
    <property type="term" value="F:dynein complex binding"/>
    <property type="evidence" value="ECO:0007669"/>
    <property type="project" value="TreeGrafter"/>
</dbReference>
<dbReference type="STRING" id="55661.A0A091GLY4"/>
<evidence type="ECO:0000256" key="1">
    <source>
        <dbReference type="SAM" id="MobiDB-lite"/>
    </source>
</evidence>
<dbReference type="PANTHER" id="PTHR18874">
    <property type="entry name" value="CMF/LEK/CENP CELL DIVISION-RELATED"/>
    <property type="match status" value="1"/>
</dbReference>
<proteinExistence type="predicted"/>
<feature type="compositionally biased region" description="Basic and acidic residues" evidence="1">
    <location>
        <begin position="109"/>
        <end position="138"/>
    </location>
</feature>
<feature type="region of interest" description="Disordered" evidence="1">
    <location>
        <begin position="1"/>
        <end position="25"/>
    </location>
</feature>
<dbReference type="GO" id="GO:0008017">
    <property type="term" value="F:microtubule binding"/>
    <property type="evidence" value="ECO:0007669"/>
    <property type="project" value="InterPro"/>
</dbReference>
<dbReference type="GO" id="GO:0000278">
    <property type="term" value="P:mitotic cell cycle"/>
    <property type="evidence" value="ECO:0007669"/>
    <property type="project" value="TreeGrafter"/>
</dbReference>
<dbReference type="EMBL" id="KL447600">
    <property type="protein sequence ID" value="KFO75122.1"/>
    <property type="molecule type" value="Genomic_DNA"/>
</dbReference>
<accession>A0A091GLY4</accession>
<feature type="compositionally biased region" description="Polar residues" evidence="1">
    <location>
        <begin position="84"/>
        <end position="108"/>
    </location>
</feature>
<dbReference type="Proteomes" id="UP000053760">
    <property type="component" value="Unassembled WGS sequence"/>
</dbReference>
<keyword evidence="3" id="KW-1185">Reference proteome</keyword>
<organism evidence="2 3">
    <name type="scientific">Cuculus canorus</name>
    <name type="common">Common cuckoo</name>
    <dbReference type="NCBI Taxonomy" id="55661"/>
    <lineage>
        <taxon>Eukaryota</taxon>
        <taxon>Metazoa</taxon>
        <taxon>Chordata</taxon>
        <taxon>Craniata</taxon>
        <taxon>Vertebrata</taxon>
        <taxon>Euteleostomi</taxon>
        <taxon>Archelosauria</taxon>
        <taxon>Archosauria</taxon>
        <taxon>Dinosauria</taxon>
        <taxon>Saurischia</taxon>
        <taxon>Theropoda</taxon>
        <taxon>Coelurosauria</taxon>
        <taxon>Aves</taxon>
        <taxon>Neognathae</taxon>
        <taxon>Neoaves</taxon>
        <taxon>Otidimorphae</taxon>
        <taxon>Cuculiformes</taxon>
        <taxon>Cuculidae</taxon>
        <taxon>Cuculus</taxon>
    </lineage>
</organism>
<dbReference type="GO" id="GO:0010389">
    <property type="term" value="P:regulation of G2/M transition of mitotic cell cycle"/>
    <property type="evidence" value="ECO:0007669"/>
    <property type="project" value="TreeGrafter"/>
</dbReference>
<evidence type="ECO:0000313" key="2">
    <source>
        <dbReference type="EMBL" id="KFO75122.1"/>
    </source>
</evidence>
<dbReference type="PANTHER" id="PTHR18874:SF10">
    <property type="entry name" value="CENTROMERE PROTEIN F"/>
    <property type="match status" value="1"/>
</dbReference>
<dbReference type="GO" id="GO:0000775">
    <property type="term" value="C:chromosome, centromeric region"/>
    <property type="evidence" value="ECO:0007669"/>
    <property type="project" value="InterPro"/>
</dbReference>